<evidence type="ECO:0000256" key="1">
    <source>
        <dbReference type="SAM" id="Coils"/>
    </source>
</evidence>
<evidence type="ECO:0000256" key="2">
    <source>
        <dbReference type="SAM" id="MobiDB-lite"/>
    </source>
</evidence>
<feature type="region of interest" description="Disordered" evidence="2">
    <location>
        <begin position="431"/>
        <end position="518"/>
    </location>
</feature>
<accession>A0A2V5I624</accession>
<reference evidence="3 4" key="1">
    <citation type="submission" date="2018-02" db="EMBL/GenBank/DDBJ databases">
        <title>The genomes of Aspergillus section Nigri reveals drivers in fungal speciation.</title>
        <authorList>
            <consortium name="DOE Joint Genome Institute"/>
            <person name="Vesth T.C."/>
            <person name="Nybo J."/>
            <person name="Theobald S."/>
            <person name="Brandl J."/>
            <person name="Frisvad J.C."/>
            <person name="Nielsen K.F."/>
            <person name="Lyhne E.K."/>
            <person name="Kogle M.E."/>
            <person name="Kuo A."/>
            <person name="Riley R."/>
            <person name="Clum A."/>
            <person name="Nolan M."/>
            <person name="Lipzen A."/>
            <person name="Salamov A."/>
            <person name="Henrissat B."/>
            <person name="Wiebenga A."/>
            <person name="De vries R.P."/>
            <person name="Grigoriev I.V."/>
            <person name="Mortensen U.H."/>
            <person name="Andersen M.R."/>
            <person name="Baker S.E."/>
        </authorList>
    </citation>
    <scope>NUCLEOTIDE SEQUENCE [LARGE SCALE GENOMIC DNA]</scope>
    <source>
        <strain evidence="3 4">CBS 114.80</strain>
    </source>
</reference>
<organism evidence="3 4">
    <name type="scientific">Aspergillus indologenus CBS 114.80</name>
    <dbReference type="NCBI Taxonomy" id="1450541"/>
    <lineage>
        <taxon>Eukaryota</taxon>
        <taxon>Fungi</taxon>
        <taxon>Dikarya</taxon>
        <taxon>Ascomycota</taxon>
        <taxon>Pezizomycotina</taxon>
        <taxon>Eurotiomycetes</taxon>
        <taxon>Eurotiomycetidae</taxon>
        <taxon>Eurotiales</taxon>
        <taxon>Aspergillaceae</taxon>
        <taxon>Aspergillus</taxon>
        <taxon>Aspergillus subgen. Circumdati</taxon>
    </lineage>
</organism>
<dbReference type="Proteomes" id="UP000248817">
    <property type="component" value="Unassembled WGS sequence"/>
</dbReference>
<feature type="compositionally biased region" description="Polar residues" evidence="2">
    <location>
        <begin position="507"/>
        <end position="518"/>
    </location>
</feature>
<feature type="coiled-coil region" evidence="1">
    <location>
        <begin position="102"/>
        <end position="129"/>
    </location>
</feature>
<protein>
    <submittedName>
        <fullName evidence="3">Uncharacterized protein</fullName>
    </submittedName>
</protein>
<feature type="compositionally biased region" description="Low complexity" evidence="2">
    <location>
        <begin position="469"/>
        <end position="479"/>
    </location>
</feature>
<evidence type="ECO:0000313" key="4">
    <source>
        <dbReference type="Proteomes" id="UP000248817"/>
    </source>
</evidence>
<keyword evidence="4" id="KW-1185">Reference proteome</keyword>
<dbReference type="EMBL" id="KZ825530">
    <property type="protein sequence ID" value="PYI29523.1"/>
    <property type="molecule type" value="Genomic_DNA"/>
</dbReference>
<keyword evidence="1" id="KW-0175">Coiled coil</keyword>
<sequence length="518" mass="58691">MQGHKGHSLTTMSSFLNKNSRRYTFILRTLFNLGSLILNIIDEAHFSTASSDRMPCIIERSTSSSTSAAHSGSFDDMYEIDPKYWDDLPYIYLSHRAIVEFRKREKAIAEEAEQERKKKEQQTRANRRSLRLPHKLRSLKEFAKNGGPDFSGESMQACNSTSLYDGNCRNFLKRHGIAARSLSEYCPRNFATLRDRFEETRPSVKLLDKNDQKVWLKACRNFGKRRAKFNDALDMLLGEASETVLTYESEPITGLAPLVQGMFLAQPSYFDCGDFYALDADGRIANDLKDYILPATDAYGVVPNFFVQLQLDDDADEPAELRAMHYGALGARAVQKLRFHAREDEAWMDENAYSIVVVVFEGSVSIYGVYMMKSEDESREADYQLTDLYYSRFDRGVGQFRKAVAAVRNARDVAKEWREYFMDMATRALEGDSRDLSQGSPMSVDETPNDDHSEGPGGMARIPCRSDDQSSASSDSASSGLKRRRGDYKLQYPSLGEELPRVKRPRSVSSGSDSPRFS</sequence>
<dbReference type="AlphaFoldDB" id="A0A2V5I624"/>
<evidence type="ECO:0000313" key="3">
    <source>
        <dbReference type="EMBL" id="PYI29523.1"/>
    </source>
</evidence>
<name>A0A2V5I624_9EURO</name>
<gene>
    <name evidence="3" type="ORF">BP00DRAFT_417175</name>
</gene>
<proteinExistence type="predicted"/>